<dbReference type="Proteomes" id="UP000564885">
    <property type="component" value="Unassembled WGS sequence"/>
</dbReference>
<dbReference type="InterPro" id="IPR039569">
    <property type="entry name" value="FAS1-like_DH_region"/>
</dbReference>
<keyword evidence="3" id="KW-1185">Reference proteome</keyword>
<dbReference type="SUPFAM" id="SSF54637">
    <property type="entry name" value="Thioesterase/thiol ester dehydrase-isomerase"/>
    <property type="match status" value="1"/>
</dbReference>
<reference evidence="2 3" key="1">
    <citation type="submission" date="2020-04" db="EMBL/GenBank/DDBJ databases">
        <title>Enterovirga sp. isolate from soil.</title>
        <authorList>
            <person name="Chea S."/>
            <person name="Kim D.-U."/>
        </authorList>
    </citation>
    <scope>NUCLEOTIDE SEQUENCE [LARGE SCALE GENOMIC DNA]</scope>
    <source>
        <strain evidence="2 3">DB1703</strain>
    </source>
</reference>
<dbReference type="Gene3D" id="3.10.129.10">
    <property type="entry name" value="Hotdog Thioesterase"/>
    <property type="match status" value="2"/>
</dbReference>
<dbReference type="InterPro" id="IPR052741">
    <property type="entry name" value="Mitochondrial_HTD2"/>
</dbReference>
<comment type="caution">
    <text evidence="2">The sequence shown here is derived from an EMBL/GenBank/DDBJ whole genome shotgun (WGS) entry which is preliminary data.</text>
</comment>
<dbReference type="EMBL" id="JABEPP010000002">
    <property type="protein sequence ID" value="NNM72040.1"/>
    <property type="molecule type" value="Genomic_DNA"/>
</dbReference>
<organism evidence="2 3">
    <name type="scientific">Enterovirga aerilata</name>
    <dbReference type="NCBI Taxonomy" id="2730920"/>
    <lineage>
        <taxon>Bacteria</taxon>
        <taxon>Pseudomonadati</taxon>
        <taxon>Pseudomonadota</taxon>
        <taxon>Alphaproteobacteria</taxon>
        <taxon>Hyphomicrobiales</taxon>
        <taxon>Methylobacteriaceae</taxon>
        <taxon>Enterovirga</taxon>
    </lineage>
</organism>
<dbReference type="PANTHER" id="PTHR28152">
    <property type="entry name" value="HYDROXYACYL-THIOESTER DEHYDRATASE TYPE 2, MITOCHONDRIAL"/>
    <property type="match status" value="1"/>
</dbReference>
<dbReference type="InterPro" id="IPR029069">
    <property type="entry name" value="HotDog_dom_sf"/>
</dbReference>
<accession>A0A849I7I4</accession>
<dbReference type="RefSeq" id="WP_171217544.1">
    <property type="nucleotide sequence ID" value="NZ_JABEPP010000002.1"/>
</dbReference>
<feature type="domain" description="FAS1-like dehydratase" evidence="1">
    <location>
        <begin position="11"/>
        <end position="140"/>
    </location>
</feature>
<proteinExistence type="predicted"/>
<dbReference type="GO" id="GO:0019171">
    <property type="term" value="F:(3R)-hydroxyacyl-[acyl-carrier-protein] dehydratase activity"/>
    <property type="evidence" value="ECO:0007669"/>
    <property type="project" value="TreeGrafter"/>
</dbReference>
<gene>
    <name evidence="2" type="ORF">HJG44_06485</name>
</gene>
<evidence type="ECO:0000313" key="3">
    <source>
        <dbReference type="Proteomes" id="UP000564885"/>
    </source>
</evidence>
<dbReference type="AlphaFoldDB" id="A0A849I7I4"/>
<protein>
    <submittedName>
        <fullName evidence="2">Protein dehydratase</fullName>
    </submittedName>
</protein>
<name>A0A849I7I4_9HYPH</name>
<evidence type="ECO:0000259" key="1">
    <source>
        <dbReference type="Pfam" id="PF13452"/>
    </source>
</evidence>
<evidence type="ECO:0000313" key="2">
    <source>
        <dbReference type="EMBL" id="NNM72040.1"/>
    </source>
</evidence>
<sequence length="284" mass="30640">MALDIDHLRAWVGRTETAEDVVTPRLVAEYRATLAPHLAPVPEGDAPLALHWCLTPPIAPQDQLGPDGHPARGGFLPPVPLPRRMWAGGRIETKAPLKVGETVIRASAIEDVTLKEGRSGALCFVTVRHGYAGGDGIVITERHDIVYRDPPPHSAGGQAAPATADAGPAEADLVWEIEATPTLLFRYSAMTFNGHRIHYDEPYVTQVEGYPGLIVHGPLQATLLFNLAAMLGGATPKVFEYRGLSPMFCPTTFRVLGRRQADGSIRCWTEDAGGRTCMEARAAD</sequence>
<dbReference type="Pfam" id="PF13452">
    <property type="entry name" value="FAS1_DH_region"/>
    <property type="match status" value="1"/>
</dbReference>
<dbReference type="PANTHER" id="PTHR28152:SF1">
    <property type="entry name" value="HYDROXYACYL-THIOESTER DEHYDRATASE TYPE 2, MITOCHONDRIAL"/>
    <property type="match status" value="1"/>
</dbReference>